<evidence type="ECO:0000259" key="1">
    <source>
        <dbReference type="Pfam" id="PF00535"/>
    </source>
</evidence>
<dbReference type="InterPro" id="IPR029044">
    <property type="entry name" value="Nucleotide-diphossugar_trans"/>
</dbReference>
<proteinExistence type="predicted"/>
<dbReference type="PANTHER" id="PTHR22916:SF3">
    <property type="entry name" value="UDP-GLCNAC:BETAGAL BETA-1,3-N-ACETYLGLUCOSAMINYLTRANSFERASE-LIKE PROTEIN 1"/>
    <property type="match status" value="1"/>
</dbReference>
<keyword evidence="2" id="KW-0808">Transferase</keyword>
<dbReference type="RefSeq" id="WP_190445583.1">
    <property type="nucleotide sequence ID" value="NZ_CAWNJS010000002.1"/>
</dbReference>
<feature type="domain" description="Glycosyltransferase 2-like" evidence="1">
    <location>
        <begin position="5"/>
        <end position="118"/>
    </location>
</feature>
<dbReference type="PANTHER" id="PTHR22916">
    <property type="entry name" value="GLYCOSYLTRANSFERASE"/>
    <property type="match status" value="1"/>
</dbReference>
<reference evidence="2 3" key="1">
    <citation type="submission" date="2017-06" db="EMBL/GenBank/DDBJ databases">
        <title>Genome sequencing of cyanobaciteial culture collection at National Institute for Environmental Studies (NIES).</title>
        <authorList>
            <person name="Hirose Y."/>
            <person name="Shimura Y."/>
            <person name="Fujisawa T."/>
            <person name="Nakamura Y."/>
            <person name="Kawachi M."/>
        </authorList>
    </citation>
    <scope>NUCLEOTIDE SEQUENCE [LARGE SCALE GENOMIC DNA]</scope>
    <source>
        <strain evidence="2 3">NIES-37</strain>
        <plasmid evidence="3">Plasmid1 dna</plasmid>
    </source>
</reference>
<organism evidence="2 3">
    <name type="scientific">Tolypothrix tenuis PCC 7101</name>
    <dbReference type="NCBI Taxonomy" id="231146"/>
    <lineage>
        <taxon>Bacteria</taxon>
        <taxon>Bacillati</taxon>
        <taxon>Cyanobacteriota</taxon>
        <taxon>Cyanophyceae</taxon>
        <taxon>Nostocales</taxon>
        <taxon>Tolypothrichaceae</taxon>
        <taxon>Tolypothrix</taxon>
    </lineage>
</organism>
<keyword evidence="3" id="KW-1185">Reference proteome</keyword>
<dbReference type="CDD" id="cd00761">
    <property type="entry name" value="Glyco_tranf_GTA_type"/>
    <property type="match status" value="1"/>
</dbReference>
<dbReference type="Gene3D" id="3.90.550.10">
    <property type="entry name" value="Spore Coat Polysaccharide Biosynthesis Protein SpsA, Chain A"/>
    <property type="match status" value="1"/>
</dbReference>
<sequence>MSKVSIITPCYNAEKFISKTIESIRSQTFIEWEYIVVDDGSTDKSVDVVSSYLAHEPRLKLVKQTNAGACNARNNGFKACALESQYLLFFDADDCLEPQMLEVMVEYLDAHPQVGLVYCDSWFIDPENRILLTPEHRRFVPEGFVIRELSYETPQTPLIAVACGGGLYESYCVMRRSIYEQTCGWDEWLGQGTEGVDLFTQIALLSEVHFIPQKLYRYRQYPLQATRKTIDLQKQLFSLLSKWKEGKWLTSEQKKRIDEVLWLFEHRLEPFFNILHGTYLLRAGQFVTAFKLYISGFSKYLVSFLPLQL</sequence>
<dbReference type="GO" id="GO:0016758">
    <property type="term" value="F:hexosyltransferase activity"/>
    <property type="evidence" value="ECO:0007669"/>
    <property type="project" value="UniProtKB-ARBA"/>
</dbReference>
<gene>
    <name evidence="2" type="ORF">NIES37_70730</name>
</gene>
<accession>A0A1Z4NBG9</accession>
<evidence type="ECO:0000313" key="3">
    <source>
        <dbReference type="Proteomes" id="UP000218785"/>
    </source>
</evidence>
<evidence type="ECO:0000313" key="2">
    <source>
        <dbReference type="EMBL" id="BAZ03060.1"/>
    </source>
</evidence>
<dbReference type="AlphaFoldDB" id="A0A1Z4NBG9"/>
<dbReference type="InterPro" id="IPR001173">
    <property type="entry name" value="Glyco_trans_2-like"/>
</dbReference>
<dbReference type="EMBL" id="AP018249">
    <property type="protein sequence ID" value="BAZ03060.1"/>
    <property type="molecule type" value="Genomic_DNA"/>
</dbReference>
<geneLocation type="plasmid" evidence="3">
    <name>Plasmid1 dna</name>
</geneLocation>
<keyword evidence="2" id="KW-0614">Plasmid</keyword>
<dbReference type="SUPFAM" id="SSF53448">
    <property type="entry name" value="Nucleotide-diphospho-sugar transferases"/>
    <property type="match status" value="1"/>
</dbReference>
<dbReference type="Pfam" id="PF00535">
    <property type="entry name" value="Glycos_transf_2"/>
    <property type="match status" value="1"/>
</dbReference>
<name>A0A1Z4NBG9_9CYAN</name>
<dbReference type="KEGG" id="ttq:NIES37_70730"/>
<dbReference type="Proteomes" id="UP000218785">
    <property type="component" value="Plasmid plasmid1"/>
</dbReference>
<protein>
    <submittedName>
        <fullName evidence="2">Family 2 glycosyl transferase</fullName>
    </submittedName>
</protein>